<evidence type="ECO:0000313" key="2">
    <source>
        <dbReference type="EMBL" id="QDU61562.1"/>
    </source>
</evidence>
<protein>
    <recommendedName>
        <fullName evidence="1">Cytochrome C Planctomycete-type domain-containing protein</fullName>
    </recommendedName>
</protein>
<dbReference type="AlphaFoldDB" id="A0A518B3Q0"/>
<dbReference type="InterPro" id="IPR011429">
    <property type="entry name" value="Cyt_c_Planctomycete-type"/>
</dbReference>
<proteinExistence type="predicted"/>
<sequence>MRKIPTRGWTSSALPLLAAGAVLWGLTGPASAEELHPILQQELKEIRDHIDTINRRATRYEPDHIRSSVTELKNRIEEFTWDADVERDDPMIVELNENVDGLLTNALKISAERAAKEMARKEAAERIMSMGRKGMGMMAGEGQYDDIPVDLNNVSFKKDVAPIVMGACGRCHNARRQSGDFDATNFASFRQYITPGKPGDSHLLDLVTGKEEPRMPRGNVDFPDRWLEIWTKWVEQGAKYDGPKGRERAEIATYMVDFDTQRKQYYAKLPQKELETLHEAESDRQVRIVFGDEDVNKYVSTNAIIQTPLSPGDAEYVGVLTDAVIEKLVQMFGMPKDKPVWKGRLGVNVLTSRAGYLSFSRQVDEFDPADNITGHARNEPKHQYVATYPAEETGVGLDGSVTEHVTSAFLRWQPTGKIDDWAVYGFSRYMARQFDPSSLGLRDEMRKANELAWQQRSLLDVFGKKLPWVEAAPMATSFIQYAMDNEPKKTVAFLKDFCRSGDCGGAMERNLGNPQQLARGWVQWAAGQHKK</sequence>
<evidence type="ECO:0000313" key="3">
    <source>
        <dbReference type="Proteomes" id="UP000317093"/>
    </source>
</evidence>
<reference evidence="2 3" key="1">
    <citation type="submission" date="2019-02" db="EMBL/GenBank/DDBJ databases">
        <title>Deep-cultivation of Planctomycetes and their phenomic and genomic characterization uncovers novel biology.</title>
        <authorList>
            <person name="Wiegand S."/>
            <person name="Jogler M."/>
            <person name="Boedeker C."/>
            <person name="Pinto D."/>
            <person name="Vollmers J."/>
            <person name="Rivas-Marin E."/>
            <person name="Kohn T."/>
            <person name="Peeters S.H."/>
            <person name="Heuer A."/>
            <person name="Rast P."/>
            <person name="Oberbeckmann S."/>
            <person name="Bunk B."/>
            <person name="Jeske O."/>
            <person name="Meyerdierks A."/>
            <person name="Storesund J.E."/>
            <person name="Kallscheuer N."/>
            <person name="Luecker S."/>
            <person name="Lage O.M."/>
            <person name="Pohl T."/>
            <person name="Merkel B.J."/>
            <person name="Hornburger P."/>
            <person name="Mueller R.-W."/>
            <person name="Bruemmer F."/>
            <person name="Labrenz M."/>
            <person name="Spormann A.M."/>
            <person name="Op den Camp H."/>
            <person name="Overmann J."/>
            <person name="Amann R."/>
            <person name="Jetten M.S.M."/>
            <person name="Mascher T."/>
            <person name="Medema M.H."/>
            <person name="Devos D.P."/>
            <person name="Kaster A.-K."/>
            <person name="Ovreas L."/>
            <person name="Rohde M."/>
            <person name="Galperin M.Y."/>
            <person name="Jogler C."/>
        </authorList>
    </citation>
    <scope>NUCLEOTIDE SEQUENCE [LARGE SCALE GENOMIC DNA]</scope>
    <source>
        <strain evidence="2 3">Pan216</strain>
    </source>
</reference>
<dbReference type="Proteomes" id="UP000317093">
    <property type="component" value="Chromosome"/>
</dbReference>
<keyword evidence="3" id="KW-1185">Reference proteome</keyword>
<dbReference type="KEGG" id="knv:Pan216_24230"/>
<organism evidence="2 3">
    <name type="scientific">Kolteria novifilia</name>
    <dbReference type="NCBI Taxonomy" id="2527975"/>
    <lineage>
        <taxon>Bacteria</taxon>
        <taxon>Pseudomonadati</taxon>
        <taxon>Planctomycetota</taxon>
        <taxon>Planctomycetia</taxon>
        <taxon>Kolteriales</taxon>
        <taxon>Kolteriaceae</taxon>
        <taxon>Kolteria</taxon>
    </lineage>
</organism>
<dbReference type="EMBL" id="CP036279">
    <property type="protein sequence ID" value="QDU61562.1"/>
    <property type="molecule type" value="Genomic_DNA"/>
</dbReference>
<dbReference type="Pfam" id="PF07635">
    <property type="entry name" value="PSCyt1"/>
    <property type="match status" value="1"/>
</dbReference>
<dbReference type="OrthoDB" id="9809746at2"/>
<feature type="domain" description="Cytochrome C Planctomycete-type" evidence="1">
    <location>
        <begin position="168"/>
        <end position="216"/>
    </location>
</feature>
<name>A0A518B3Q0_9BACT</name>
<gene>
    <name evidence="2" type="ORF">Pan216_24230</name>
</gene>
<dbReference type="RefSeq" id="WP_145258139.1">
    <property type="nucleotide sequence ID" value="NZ_CP036279.1"/>
</dbReference>
<accession>A0A518B3Q0</accession>
<evidence type="ECO:0000259" key="1">
    <source>
        <dbReference type="Pfam" id="PF07635"/>
    </source>
</evidence>